<proteinExistence type="predicted"/>
<reference evidence="1 2" key="1">
    <citation type="submission" date="2015-09" db="EMBL/GenBank/DDBJ databases">
        <title>Heavy metals and arsenic resistance mechanisms in polyextremophilic archaea of the family Ferroplasmaceae.</title>
        <authorList>
            <person name="Bulaev A.G."/>
            <person name="Kanygina A.V."/>
        </authorList>
    </citation>
    <scope>NUCLEOTIDE SEQUENCE [LARGE SCALE GENOMIC DNA]</scope>
    <source>
        <strain evidence="1 2">BH2</strain>
    </source>
</reference>
<accession>A0A0Q0XJS0</accession>
<keyword evidence="2" id="KW-1185">Reference proteome</keyword>
<dbReference type="InParanoid" id="A0A0Q0XJS0"/>
<dbReference type="Proteomes" id="UP000050301">
    <property type="component" value="Unassembled WGS sequence"/>
</dbReference>
<comment type="caution">
    <text evidence="1">The sequence shown here is derived from an EMBL/GenBank/DDBJ whole genome shotgun (WGS) entry which is preliminary data.</text>
</comment>
<evidence type="ECO:0000313" key="2">
    <source>
        <dbReference type="Proteomes" id="UP000050301"/>
    </source>
</evidence>
<gene>
    <name evidence="1" type="ORF">AOG55_00610</name>
</gene>
<protein>
    <submittedName>
        <fullName evidence="1">Uncharacterized protein</fullName>
    </submittedName>
</protein>
<dbReference type="RefSeq" id="WP_055040979.1">
    <property type="nucleotide sequence ID" value="NZ_LKBH01000179.1"/>
</dbReference>
<organism evidence="1 2">
    <name type="scientific">Acidiplasma cupricumulans</name>
    <dbReference type="NCBI Taxonomy" id="312540"/>
    <lineage>
        <taxon>Archaea</taxon>
        <taxon>Methanobacteriati</taxon>
        <taxon>Thermoplasmatota</taxon>
        <taxon>Thermoplasmata</taxon>
        <taxon>Thermoplasmatales</taxon>
        <taxon>Ferroplasmaceae</taxon>
        <taxon>Acidiplasma</taxon>
    </lineage>
</organism>
<dbReference type="EMBL" id="LKBH01000179">
    <property type="protein sequence ID" value="KQB35208.1"/>
    <property type="molecule type" value="Genomic_DNA"/>
</dbReference>
<sequence length="111" mass="12914">MIRHITSLENTKGNKIIDPLKVKHCVITALKIYDLSGFIDPKTHLNLDLSEHLMKIVYVAKELKIGSEIILNNNTYKFVLVDQSFYKHYGPVDTEKLSEDLIKIYHKEMKK</sequence>
<evidence type="ECO:0000313" key="1">
    <source>
        <dbReference type="EMBL" id="KQB35208.1"/>
    </source>
</evidence>
<dbReference type="AlphaFoldDB" id="A0A0Q0XJS0"/>
<name>A0A0Q0XJS0_9ARCH</name>